<gene>
    <name evidence="1" type="ORF">IAB70_06405</name>
</gene>
<sequence>MVDMSFAEYILSEKSLSEKMKIILYFKRKHECFFDNTVIFKTEMAREFLEHTKLDIDSNLVLTACLLYGCKKTAIAYDINKVKTYAKEGAEYLKTLGFDDHFCQICMQVNRYEPVQNREKEGDFLELIDNFGMLLDRDDRRAFTPVEALFILENENLAGLQNRYLDDFKEFVMEVENLNTLGIDKSKIITKWQKKINALPKYDIVHGINAQIEYRTEARKIYIEGKKIEKNKDGYRDNRQKLNAERRLKQEVALEIDKNHKFSELLEDENIS</sequence>
<comment type="caution">
    <text evidence="1">The sequence shown here is derived from an EMBL/GenBank/DDBJ whole genome shotgun (WGS) entry which is preliminary data.</text>
</comment>
<accession>A0A9D1SAA7</accession>
<dbReference type="AlphaFoldDB" id="A0A9D1SAA7"/>
<dbReference type="Proteomes" id="UP000824093">
    <property type="component" value="Unassembled WGS sequence"/>
</dbReference>
<reference evidence="1" key="1">
    <citation type="submission" date="2020-10" db="EMBL/GenBank/DDBJ databases">
        <authorList>
            <person name="Gilroy R."/>
        </authorList>
    </citation>
    <scope>NUCLEOTIDE SEQUENCE</scope>
    <source>
        <strain evidence="1">CHK195-15760</strain>
    </source>
</reference>
<reference evidence="1" key="2">
    <citation type="journal article" date="2021" name="PeerJ">
        <title>Extensive microbial diversity within the chicken gut microbiome revealed by metagenomics and culture.</title>
        <authorList>
            <person name="Gilroy R."/>
            <person name="Ravi A."/>
            <person name="Getino M."/>
            <person name="Pursley I."/>
            <person name="Horton D.L."/>
            <person name="Alikhan N.F."/>
            <person name="Baker D."/>
            <person name="Gharbi K."/>
            <person name="Hall N."/>
            <person name="Watson M."/>
            <person name="Adriaenssens E.M."/>
            <person name="Foster-Nyarko E."/>
            <person name="Jarju S."/>
            <person name="Secka A."/>
            <person name="Antonio M."/>
            <person name="Oren A."/>
            <person name="Chaudhuri R.R."/>
            <person name="La Ragione R."/>
            <person name="Hildebrand F."/>
            <person name="Pallen M.J."/>
        </authorList>
    </citation>
    <scope>NUCLEOTIDE SEQUENCE</scope>
    <source>
        <strain evidence="1">CHK195-15760</strain>
    </source>
</reference>
<proteinExistence type="predicted"/>
<dbReference type="EMBL" id="DVNH01000048">
    <property type="protein sequence ID" value="HIU52223.1"/>
    <property type="molecule type" value="Genomic_DNA"/>
</dbReference>
<protein>
    <submittedName>
        <fullName evidence="1">Uncharacterized protein</fullName>
    </submittedName>
</protein>
<evidence type="ECO:0000313" key="1">
    <source>
        <dbReference type="EMBL" id="HIU52223.1"/>
    </source>
</evidence>
<evidence type="ECO:0000313" key="2">
    <source>
        <dbReference type="Proteomes" id="UP000824093"/>
    </source>
</evidence>
<organism evidence="1 2">
    <name type="scientific">Candidatus Merdicola faecigallinarum</name>
    <dbReference type="NCBI Taxonomy" id="2840862"/>
    <lineage>
        <taxon>Bacteria</taxon>
        <taxon>Bacillati</taxon>
        <taxon>Bacillota</taxon>
        <taxon>Clostridia</taxon>
        <taxon>Candidatus Merdicola</taxon>
    </lineage>
</organism>
<name>A0A9D1SAA7_9FIRM</name>